<proteinExistence type="predicted"/>
<keyword evidence="8" id="KW-0472">Membrane</keyword>
<dbReference type="Gene3D" id="3.40.50.1820">
    <property type="entry name" value="alpha/beta hydrolase"/>
    <property type="match status" value="1"/>
</dbReference>
<feature type="transmembrane region" description="Helical" evidence="8">
    <location>
        <begin position="17"/>
        <end position="37"/>
    </location>
</feature>
<comment type="catalytic activity">
    <reaction evidence="6">
        <text>1-dodecanoylglycerol + H2O = dodecanoate + glycerol + H(+)</text>
        <dbReference type="Rhea" id="RHEA:44316"/>
        <dbReference type="ChEBI" id="CHEBI:15377"/>
        <dbReference type="ChEBI" id="CHEBI:15378"/>
        <dbReference type="ChEBI" id="CHEBI:17754"/>
        <dbReference type="ChEBI" id="CHEBI:18262"/>
        <dbReference type="ChEBI" id="CHEBI:75539"/>
    </reaction>
</comment>
<evidence type="ECO:0000256" key="4">
    <source>
        <dbReference type="ARBA" id="ARBA00037874"/>
    </source>
</evidence>
<sequence>MAWLKAVSSLVSYSPSLNISLITTTLTVAISLMLYWWHKYPAIVLKNMTRFGLYLVGMKQKFVDVKGLKLRYIEKGTKRKGVPSLFMLHGFSTDNNMYLPLVLFAIETGLTEQPFHILGTSLGGAISAVYSAMYPEDVAKATLVCPAMMTPKETDFQREVKKGNCLLLGNSLDDVATIVDKCLYNKTILHKNKQILLAIAQQRAPHKDFYERLFNVITEMIEERQEMFEEMLRSVQAPTQLIWGKHDQVDVLEECGHIVSFDRPWYMAKIVREFMAYRDGLTE</sequence>
<evidence type="ECO:0000256" key="3">
    <source>
        <dbReference type="ARBA" id="ARBA00037797"/>
    </source>
</evidence>
<name>A0AAD9N4K1_9ANNE</name>
<dbReference type="GO" id="GO:0047372">
    <property type="term" value="F:monoacylglycerol lipase activity"/>
    <property type="evidence" value="ECO:0007669"/>
    <property type="project" value="UniProtKB-EC"/>
</dbReference>
<gene>
    <name evidence="10" type="ORF">LSH36_278g05007</name>
</gene>
<comment type="function">
    <text evidence="7">Lipase that preferentially hydrolysis medium-chain saturated monoacylglycerols including 2-arachidonoylglycerol. Through 2-arachidonoylglycerol degradation may regulate endocannabinoid signaling pathways. Also has a lysophosphatidyl lipase activity with a preference for lysophosphatidylglycerol among other lysophospholipids. Also able to degrade bis(monoacylglycero)phosphate (BMP) and constitutes the major enzyme for BMP catabolism. BMP, also known as lysobisphosphatidic acid, is enriched in late endosomes and lysosomes and plays a key role in the formation of intraluminal vesicles and in lipid sorting.</text>
</comment>
<keyword evidence="8" id="KW-0812">Transmembrane</keyword>
<dbReference type="SUPFAM" id="SSF53474">
    <property type="entry name" value="alpha/beta-Hydrolases"/>
    <property type="match status" value="1"/>
</dbReference>
<dbReference type="Pfam" id="PF12146">
    <property type="entry name" value="Hydrolase_4"/>
    <property type="match status" value="1"/>
</dbReference>
<comment type="subcellular location">
    <subcellularLocation>
        <location evidence="3">Late endosome membrane</location>
        <topology evidence="3">Single-pass type II membrane protein</topology>
    </subcellularLocation>
    <subcellularLocation>
        <location evidence="4">Lysosome membrane</location>
        <topology evidence="4">Single-pass type II membrane protein</topology>
    </subcellularLocation>
    <subcellularLocation>
        <location evidence="5">Mitochondrion membrane</location>
        <topology evidence="5">Single-pass type II membrane protein</topology>
    </subcellularLocation>
</comment>
<dbReference type="GO" id="GO:0046464">
    <property type="term" value="P:acylglycerol catabolic process"/>
    <property type="evidence" value="ECO:0007669"/>
    <property type="project" value="TreeGrafter"/>
</dbReference>
<dbReference type="GO" id="GO:0031902">
    <property type="term" value="C:late endosome membrane"/>
    <property type="evidence" value="ECO:0007669"/>
    <property type="project" value="UniProtKB-SubCell"/>
</dbReference>
<evidence type="ECO:0000256" key="1">
    <source>
        <dbReference type="ARBA" id="ARBA00001613"/>
    </source>
</evidence>
<reference evidence="10" key="1">
    <citation type="journal article" date="2023" name="Mol. Biol. Evol.">
        <title>Third-Generation Sequencing Reveals the Adaptive Role of the Epigenome in Three Deep-Sea Polychaetes.</title>
        <authorList>
            <person name="Perez M."/>
            <person name="Aroh O."/>
            <person name="Sun Y."/>
            <person name="Lan Y."/>
            <person name="Juniper S.K."/>
            <person name="Young C.R."/>
            <person name="Angers B."/>
            <person name="Qian P.Y."/>
        </authorList>
    </citation>
    <scope>NUCLEOTIDE SEQUENCE</scope>
    <source>
        <strain evidence="10">P08H-3</strain>
    </source>
</reference>
<dbReference type="PRINTS" id="PR00111">
    <property type="entry name" value="ABHYDROLASE"/>
</dbReference>
<keyword evidence="11" id="KW-1185">Reference proteome</keyword>
<feature type="domain" description="Serine aminopeptidase S33" evidence="9">
    <location>
        <begin position="111"/>
        <end position="249"/>
    </location>
</feature>
<organism evidence="10 11">
    <name type="scientific">Paralvinella palmiformis</name>
    <dbReference type="NCBI Taxonomy" id="53620"/>
    <lineage>
        <taxon>Eukaryota</taxon>
        <taxon>Metazoa</taxon>
        <taxon>Spiralia</taxon>
        <taxon>Lophotrochozoa</taxon>
        <taxon>Annelida</taxon>
        <taxon>Polychaeta</taxon>
        <taxon>Sedentaria</taxon>
        <taxon>Canalipalpata</taxon>
        <taxon>Terebellida</taxon>
        <taxon>Terebelliformia</taxon>
        <taxon>Alvinellidae</taxon>
        <taxon>Paralvinella</taxon>
    </lineage>
</organism>
<comment type="catalytic activity">
    <reaction evidence="1">
        <text>Hydrolyzes glycerol monoesters of long-chain fatty acids.</text>
        <dbReference type="EC" id="3.1.1.23"/>
    </reaction>
</comment>
<dbReference type="InterPro" id="IPR000073">
    <property type="entry name" value="AB_hydrolase_1"/>
</dbReference>
<dbReference type="EMBL" id="JAODUP010000278">
    <property type="protein sequence ID" value="KAK2154059.1"/>
    <property type="molecule type" value="Genomic_DNA"/>
</dbReference>
<evidence type="ECO:0000256" key="5">
    <source>
        <dbReference type="ARBA" id="ARBA00046308"/>
    </source>
</evidence>
<evidence type="ECO:0000256" key="8">
    <source>
        <dbReference type="SAM" id="Phobius"/>
    </source>
</evidence>
<dbReference type="GO" id="GO:0005765">
    <property type="term" value="C:lysosomal membrane"/>
    <property type="evidence" value="ECO:0007669"/>
    <property type="project" value="UniProtKB-SubCell"/>
</dbReference>
<evidence type="ECO:0000256" key="7">
    <source>
        <dbReference type="ARBA" id="ARBA00049568"/>
    </source>
</evidence>
<comment type="caution">
    <text evidence="10">The sequence shown here is derived from an EMBL/GenBank/DDBJ whole genome shotgun (WGS) entry which is preliminary data.</text>
</comment>
<keyword evidence="8" id="KW-1133">Transmembrane helix</keyword>
<evidence type="ECO:0000313" key="11">
    <source>
        <dbReference type="Proteomes" id="UP001208570"/>
    </source>
</evidence>
<dbReference type="GO" id="GO:0031966">
    <property type="term" value="C:mitochondrial membrane"/>
    <property type="evidence" value="ECO:0007669"/>
    <property type="project" value="UniProtKB-SubCell"/>
</dbReference>
<dbReference type="PANTHER" id="PTHR43798">
    <property type="entry name" value="MONOACYLGLYCEROL LIPASE"/>
    <property type="match status" value="1"/>
</dbReference>
<dbReference type="AlphaFoldDB" id="A0AAD9N4K1"/>
<evidence type="ECO:0000256" key="6">
    <source>
        <dbReference type="ARBA" id="ARBA00047662"/>
    </source>
</evidence>
<dbReference type="Proteomes" id="UP001208570">
    <property type="component" value="Unassembled WGS sequence"/>
</dbReference>
<evidence type="ECO:0000313" key="10">
    <source>
        <dbReference type="EMBL" id="KAK2154059.1"/>
    </source>
</evidence>
<dbReference type="PANTHER" id="PTHR43798:SF5">
    <property type="entry name" value="MONOACYLGLYCEROL LIPASE ABHD6"/>
    <property type="match status" value="1"/>
</dbReference>
<dbReference type="InterPro" id="IPR050266">
    <property type="entry name" value="AB_hydrolase_sf"/>
</dbReference>
<dbReference type="EC" id="3.1.1.23" evidence="2"/>
<accession>A0AAD9N4K1</accession>
<dbReference type="InterPro" id="IPR029058">
    <property type="entry name" value="AB_hydrolase_fold"/>
</dbReference>
<protein>
    <recommendedName>
        <fullName evidence="2">acylglycerol lipase</fullName>
        <ecNumber evidence="2">3.1.1.23</ecNumber>
    </recommendedName>
</protein>
<evidence type="ECO:0000256" key="2">
    <source>
        <dbReference type="ARBA" id="ARBA00013254"/>
    </source>
</evidence>
<dbReference type="InterPro" id="IPR022742">
    <property type="entry name" value="Hydrolase_4"/>
</dbReference>
<evidence type="ECO:0000259" key="9">
    <source>
        <dbReference type="Pfam" id="PF12146"/>
    </source>
</evidence>